<reference evidence="7 8" key="1">
    <citation type="submission" date="2023-07" db="EMBL/GenBank/DDBJ databases">
        <title>Genomic Encyclopedia of Type Strains, Phase IV (KMG-IV): sequencing the most valuable type-strain genomes for metagenomic binning, comparative biology and taxonomic classification.</title>
        <authorList>
            <person name="Goeker M."/>
        </authorList>
    </citation>
    <scope>NUCLEOTIDE SEQUENCE [LARGE SCALE GENOMIC DNA]</scope>
    <source>
        <strain evidence="7 8">DSM 23948</strain>
    </source>
</reference>
<feature type="transmembrane region" description="Helical" evidence="5">
    <location>
        <begin position="164"/>
        <end position="182"/>
    </location>
</feature>
<dbReference type="InterPro" id="IPR038765">
    <property type="entry name" value="Papain-like_cys_pep_sf"/>
</dbReference>
<feature type="transmembrane region" description="Helical" evidence="5">
    <location>
        <begin position="52"/>
        <end position="76"/>
    </location>
</feature>
<comment type="caution">
    <text evidence="7">The sequence shown here is derived from an EMBL/GenBank/DDBJ whole genome shotgun (WGS) entry which is preliminary data.</text>
</comment>
<organism evidence="7 8">
    <name type="scientific">Anoxybacillus andreesenii</name>
    <dbReference type="NCBI Taxonomy" id="1325932"/>
    <lineage>
        <taxon>Bacteria</taxon>
        <taxon>Bacillati</taxon>
        <taxon>Bacillota</taxon>
        <taxon>Bacilli</taxon>
        <taxon>Bacillales</taxon>
        <taxon>Anoxybacillaceae</taxon>
        <taxon>Anoxybacillus</taxon>
    </lineage>
</organism>
<evidence type="ECO:0000313" key="8">
    <source>
        <dbReference type="Proteomes" id="UP001231362"/>
    </source>
</evidence>
<dbReference type="SUPFAM" id="SSF54001">
    <property type="entry name" value="Cysteine proteinases"/>
    <property type="match status" value="1"/>
</dbReference>
<gene>
    <name evidence="7" type="ORF">J2S07_004023</name>
</gene>
<evidence type="ECO:0000256" key="3">
    <source>
        <dbReference type="ARBA" id="ARBA00022989"/>
    </source>
</evidence>
<evidence type="ECO:0000256" key="4">
    <source>
        <dbReference type="ARBA" id="ARBA00023136"/>
    </source>
</evidence>
<feature type="transmembrane region" description="Helical" evidence="5">
    <location>
        <begin position="111"/>
        <end position="131"/>
    </location>
</feature>
<dbReference type="EMBL" id="JAUSTU010000034">
    <property type="protein sequence ID" value="MDQ0157676.1"/>
    <property type="molecule type" value="Genomic_DNA"/>
</dbReference>
<feature type="transmembrane region" description="Helical" evidence="5">
    <location>
        <begin position="88"/>
        <end position="105"/>
    </location>
</feature>
<feature type="transmembrane region" description="Helical" evidence="5">
    <location>
        <begin position="143"/>
        <end position="158"/>
    </location>
</feature>
<comment type="subcellular location">
    <subcellularLocation>
        <location evidence="1">Membrane</location>
        <topology evidence="1">Multi-pass membrane protein</topology>
    </subcellularLocation>
</comment>
<sequence length="514" mass="59209">MFHKIKNECFRYPALCLLTGFILVSSISPYLWPALSENLNHSNTTLGKWFFLITSGFLLENPLWNSFLVVTLLLLGSSLEKIFGAPKFIFLFALIGVIASFYMSYFSPTKLVNSSSVYVAAVFGMNICMLLKRHRFITQKHKISLAILLALLLLLMIADPALPVFNILVGFIIGFIMSFFVKPQSFSKIIERKWAPSLMQGIIILMTAFIFIYSSKLINVESFKSQFQVQLEEWTAKVDVTRLKQKIADVKADTEEKVVEKSNPIDLSALTPIHVTGDKLYNSILESLLNLDDSVMVGLNNDSDKIFETLQQVLNDHPEIFYFDHSNSRYWTNGQLELRYKYSKSDIEKIREKINVLVKEIFNNHLDNNQNDFEKVKAIHDYLVLNTRYDYQNYKADTIPYESYNIVGTLLNQTAVCDGYAKTTQYLLNLLGVDVRYVTGTANSGLHAWNKVKIDGEWFNLDVTWDDPVPDRVGEVSYRYFLVTDKYLKKDHHWEEDLHPKSEATTYMHISRSE</sequence>
<dbReference type="Pfam" id="PF01841">
    <property type="entry name" value="Transglut_core"/>
    <property type="match status" value="1"/>
</dbReference>
<feature type="transmembrane region" description="Helical" evidence="5">
    <location>
        <begin position="194"/>
        <end position="213"/>
    </location>
</feature>
<evidence type="ECO:0000256" key="5">
    <source>
        <dbReference type="SAM" id="Phobius"/>
    </source>
</evidence>
<evidence type="ECO:0000256" key="2">
    <source>
        <dbReference type="ARBA" id="ARBA00022692"/>
    </source>
</evidence>
<proteinExistence type="predicted"/>
<dbReference type="PANTHER" id="PTHR46333">
    <property type="entry name" value="CYTOKINESIS PROTEIN 3"/>
    <property type="match status" value="1"/>
</dbReference>
<keyword evidence="8" id="KW-1185">Reference proteome</keyword>
<accession>A0ABT9V9N6</accession>
<dbReference type="PANTHER" id="PTHR46333:SF2">
    <property type="entry name" value="CYTOKINESIS PROTEIN 3"/>
    <property type="match status" value="1"/>
</dbReference>
<dbReference type="GO" id="GO:0006508">
    <property type="term" value="P:proteolysis"/>
    <property type="evidence" value="ECO:0007669"/>
    <property type="project" value="UniProtKB-KW"/>
</dbReference>
<dbReference type="Gene3D" id="1.20.1540.10">
    <property type="entry name" value="Rhomboid-like"/>
    <property type="match status" value="1"/>
</dbReference>
<dbReference type="SMART" id="SM00460">
    <property type="entry name" value="TGc"/>
    <property type="match status" value="1"/>
</dbReference>
<keyword evidence="3 5" id="KW-1133">Transmembrane helix</keyword>
<feature type="transmembrane region" description="Helical" evidence="5">
    <location>
        <begin position="12"/>
        <end position="32"/>
    </location>
</feature>
<dbReference type="InterPro" id="IPR052557">
    <property type="entry name" value="CAP/Cytokinesis_protein"/>
</dbReference>
<name>A0ABT9V9N6_9BACL</name>
<dbReference type="InterPro" id="IPR035952">
    <property type="entry name" value="Rhomboid-like_sf"/>
</dbReference>
<keyword evidence="4 5" id="KW-0472">Membrane</keyword>
<dbReference type="GO" id="GO:0008233">
    <property type="term" value="F:peptidase activity"/>
    <property type="evidence" value="ECO:0007669"/>
    <property type="project" value="UniProtKB-KW"/>
</dbReference>
<evidence type="ECO:0000256" key="1">
    <source>
        <dbReference type="ARBA" id="ARBA00004141"/>
    </source>
</evidence>
<evidence type="ECO:0000313" key="7">
    <source>
        <dbReference type="EMBL" id="MDQ0157676.1"/>
    </source>
</evidence>
<keyword evidence="7" id="KW-0645">Protease</keyword>
<keyword evidence="7" id="KW-0378">Hydrolase</keyword>
<evidence type="ECO:0000259" key="6">
    <source>
        <dbReference type="SMART" id="SM00460"/>
    </source>
</evidence>
<dbReference type="Pfam" id="PF01694">
    <property type="entry name" value="Rhomboid"/>
    <property type="match status" value="1"/>
</dbReference>
<dbReference type="SUPFAM" id="SSF144091">
    <property type="entry name" value="Rhomboid-like"/>
    <property type="match status" value="1"/>
</dbReference>
<dbReference type="InterPro" id="IPR022764">
    <property type="entry name" value="Peptidase_S54_rhomboid_dom"/>
</dbReference>
<keyword evidence="2 5" id="KW-0812">Transmembrane</keyword>
<dbReference type="Proteomes" id="UP001231362">
    <property type="component" value="Unassembled WGS sequence"/>
</dbReference>
<dbReference type="InterPro" id="IPR002931">
    <property type="entry name" value="Transglutaminase-like"/>
</dbReference>
<dbReference type="RefSeq" id="WP_307152127.1">
    <property type="nucleotide sequence ID" value="NZ_JAUSTU010000034.1"/>
</dbReference>
<feature type="domain" description="Transglutaminase-like" evidence="6">
    <location>
        <begin position="409"/>
        <end position="465"/>
    </location>
</feature>
<dbReference type="Gene3D" id="3.10.620.30">
    <property type="match status" value="1"/>
</dbReference>
<protein>
    <submittedName>
        <fullName evidence="7">Membrane associated rhomboid family serine protease</fullName>
    </submittedName>
</protein>